<dbReference type="GO" id="GO:0072527">
    <property type="term" value="P:pyrimidine-containing compound metabolic process"/>
    <property type="evidence" value="ECO:0007669"/>
    <property type="project" value="UniProtKB-ARBA"/>
</dbReference>
<comment type="similarity">
    <text evidence="1">Belongs to the cytidine and deoxycytidylate deaminase family.</text>
</comment>
<reference evidence="6" key="1">
    <citation type="submission" date="2020-10" db="EMBL/GenBank/DDBJ databases">
        <authorList>
            <person name="Gilroy R."/>
        </authorList>
    </citation>
    <scope>NUCLEOTIDE SEQUENCE</scope>
    <source>
        <strain evidence="6">CHK176-6737</strain>
    </source>
</reference>
<dbReference type="GO" id="GO:0004126">
    <property type="term" value="F:cytidine deaminase activity"/>
    <property type="evidence" value="ECO:0007669"/>
    <property type="project" value="UniProtKB-EC"/>
</dbReference>
<dbReference type="InterPro" id="IPR050202">
    <property type="entry name" value="Cyt/Deoxycyt_deaminase"/>
</dbReference>
<sequence>MPNNIWKNLYDTAKAVVNPQKISAQICSGGVGAAALTKDGHIYTGVNIDTDCSLGMCAERNAISTMITAGEFEIAKIIAVNKKGQVLPPCGACREFMMQLKNASDIEVLVDNNGTVVKLKDLMPYSYS</sequence>
<name>A0A9D1MTS0_9FIRM</name>
<dbReference type="EMBL" id="DVNM01000007">
    <property type="protein sequence ID" value="HIU68608.1"/>
    <property type="molecule type" value="Genomic_DNA"/>
</dbReference>
<dbReference type="NCBIfam" id="NF004064">
    <property type="entry name" value="PRK05578.1"/>
    <property type="match status" value="1"/>
</dbReference>
<feature type="domain" description="CMP/dCMP-type deaminase" evidence="5">
    <location>
        <begin position="7"/>
        <end position="128"/>
    </location>
</feature>
<dbReference type="Proteomes" id="UP000824125">
    <property type="component" value="Unassembled WGS sequence"/>
</dbReference>
<dbReference type="SUPFAM" id="SSF53927">
    <property type="entry name" value="Cytidine deaminase-like"/>
    <property type="match status" value="1"/>
</dbReference>
<dbReference type="Gene3D" id="3.40.140.10">
    <property type="entry name" value="Cytidine Deaminase, domain 2"/>
    <property type="match status" value="1"/>
</dbReference>
<dbReference type="AlphaFoldDB" id="A0A9D1MTS0"/>
<accession>A0A9D1MTS0</accession>
<protein>
    <submittedName>
        <fullName evidence="6">Cytidine deaminase</fullName>
        <ecNumber evidence="6">3.5.4.5</ecNumber>
    </submittedName>
</protein>
<dbReference type="GO" id="GO:0042802">
    <property type="term" value="F:identical protein binding"/>
    <property type="evidence" value="ECO:0007669"/>
    <property type="project" value="UniProtKB-ARBA"/>
</dbReference>
<evidence type="ECO:0000313" key="6">
    <source>
        <dbReference type="EMBL" id="HIU68608.1"/>
    </source>
</evidence>
<dbReference type="PANTHER" id="PTHR11644:SF2">
    <property type="entry name" value="CYTIDINE DEAMINASE"/>
    <property type="match status" value="1"/>
</dbReference>
<keyword evidence="4" id="KW-0862">Zinc</keyword>
<dbReference type="PROSITE" id="PS51747">
    <property type="entry name" value="CYT_DCMP_DEAMINASES_2"/>
    <property type="match status" value="1"/>
</dbReference>
<dbReference type="PANTHER" id="PTHR11644">
    <property type="entry name" value="CYTIDINE DEAMINASE"/>
    <property type="match status" value="1"/>
</dbReference>
<evidence type="ECO:0000259" key="5">
    <source>
        <dbReference type="PROSITE" id="PS51747"/>
    </source>
</evidence>
<gene>
    <name evidence="6" type="ORF">IAD23_01450</name>
</gene>
<dbReference type="Pfam" id="PF00383">
    <property type="entry name" value="dCMP_cyt_deam_1"/>
    <property type="match status" value="1"/>
</dbReference>
<reference evidence="6" key="2">
    <citation type="journal article" date="2021" name="PeerJ">
        <title>Extensive microbial diversity within the chicken gut microbiome revealed by metagenomics and culture.</title>
        <authorList>
            <person name="Gilroy R."/>
            <person name="Ravi A."/>
            <person name="Getino M."/>
            <person name="Pursley I."/>
            <person name="Horton D.L."/>
            <person name="Alikhan N.F."/>
            <person name="Baker D."/>
            <person name="Gharbi K."/>
            <person name="Hall N."/>
            <person name="Watson M."/>
            <person name="Adriaenssens E.M."/>
            <person name="Foster-Nyarko E."/>
            <person name="Jarju S."/>
            <person name="Secka A."/>
            <person name="Antonio M."/>
            <person name="Oren A."/>
            <person name="Chaudhuri R.R."/>
            <person name="La Ragione R."/>
            <person name="Hildebrand F."/>
            <person name="Pallen M.J."/>
        </authorList>
    </citation>
    <scope>NUCLEOTIDE SEQUENCE</scope>
    <source>
        <strain evidence="6">CHK176-6737</strain>
    </source>
</reference>
<evidence type="ECO:0000256" key="1">
    <source>
        <dbReference type="ARBA" id="ARBA00006576"/>
    </source>
</evidence>
<dbReference type="PROSITE" id="PS00903">
    <property type="entry name" value="CYT_DCMP_DEAMINASES_1"/>
    <property type="match status" value="1"/>
</dbReference>
<dbReference type="EC" id="3.5.4.5" evidence="6"/>
<dbReference type="InterPro" id="IPR016192">
    <property type="entry name" value="APOBEC/CMP_deaminase_Zn-bd"/>
</dbReference>
<evidence type="ECO:0000256" key="2">
    <source>
        <dbReference type="ARBA" id="ARBA00022723"/>
    </source>
</evidence>
<keyword evidence="2" id="KW-0479">Metal-binding</keyword>
<dbReference type="InterPro" id="IPR002125">
    <property type="entry name" value="CMP_dCMP_dom"/>
</dbReference>
<comment type="caution">
    <text evidence="6">The sequence shown here is derived from an EMBL/GenBank/DDBJ whole genome shotgun (WGS) entry which is preliminary data.</text>
</comment>
<dbReference type="GO" id="GO:0055086">
    <property type="term" value="P:nucleobase-containing small molecule metabolic process"/>
    <property type="evidence" value="ECO:0007669"/>
    <property type="project" value="UniProtKB-ARBA"/>
</dbReference>
<keyword evidence="3 6" id="KW-0378">Hydrolase</keyword>
<evidence type="ECO:0000313" key="7">
    <source>
        <dbReference type="Proteomes" id="UP000824125"/>
    </source>
</evidence>
<evidence type="ECO:0000256" key="3">
    <source>
        <dbReference type="ARBA" id="ARBA00022801"/>
    </source>
</evidence>
<dbReference type="CDD" id="cd01283">
    <property type="entry name" value="cytidine_deaminase"/>
    <property type="match status" value="1"/>
</dbReference>
<dbReference type="GO" id="GO:0005829">
    <property type="term" value="C:cytosol"/>
    <property type="evidence" value="ECO:0007669"/>
    <property type="project" value="TreeGrafter"/>
</dbReference>
<organism evidence="6 7">
    <name type="scientific">Candidatus Scybalenecus merdavium</name>
    <dbReference type="NCBI Taxonomy" id="2840939"/>
    <lineage>
        <taxon>Bacteria</taxon>
        <taxon>Bacillati</taxon>
        <taxon>Bacillota</taxon>
        <taxon>Clostridia</taxon>
        <taxon>Eubacteriales</taxon>
        <taxon>Oscillospiraceae</taxon>
        <taxon>Oscillospiraceae incertae sedis</taxon>
        <taxon>Candidatus Scybalenecus</taxon>
    </lineage>
</organism>
<dbReference type="InterPro" id="IPR016193">
    <property type="entry name" value="Cytidine_deaminase-like"/>
</dbReference>
<proteinExistence type="inferred from homology"/>
<dbReference type="GO" id="GO:0008270">
    <property type="term" value="F:zinc ion binding"/>
    <property type="evidence" value="ECO:0007669"/>
    <property type="project" value="InterPro"/>
</dbReference>
<evidence type="ECO:0000256" key="4">
    <source>
        <dbReference type="ARBA" id="ARBA00022833"/>
    </source>
</evidence>